<evidence type="ECO:0000256" key="4">
    <source>
        <dbReference type="ARBA" id="ARBA00022989"/>
    </source>
</evidence>
<keyword evidence="3 6" id="KW-0812">Transmembrane</keyword>
<feature type="transmembrane region" description="Helical" evidence="6">
    <location>
        <begin position="67"/>
        <end position="89"/>
    </location>
</feature>
<sequence length="94" mass="10614">MANNTTHTTEYRVLAKVLLVLMFLTFLTISVTAFHLGPFTVTVALLIAGLKGFLVLSNFMHLKYESLLLRILVGMVFVLFAVIVLITFIDYAYR</sequence>
<evidence type="ECO:0000256" key="6">
    <source>
        <dbReference type="SAM" id="Phobius"/>
    </source>
</evidence>
<dbReference type="Proteomes" id="UP000008718">
    <property type="component" value="Chromosome"/>
</dbReference>
<dbReference type="HOGENOM" id="CLU_146734_3_0_10"/>
<dbReference type="InterPro" id="IPR011743">
    <property type="entry name" value="Caa3_sub_IV"/>
</dbReference>
<keyword evidence="2" id="KW-1003">Cell membrane</keyword>
<comment type="subcellular location">
    <subcellularLocation>
        <location evidence="1">Cell membrane</location>
        <topology evidence="1">Multi-pass membrane protein</topology>
    </subcellularLocation>
</comment>
<dbReference type="STRING" id="694427.Palpr_2934"/>
<feature type="transmembrane region" description="Helical" evidence="6">
    <location>
        <begin position="39"/>
        <end position="60"/>
    </location>
</feature>
<accession>E4T0J9</accession>
<reference evidence="7 8" key="2">
    <citation type="journal article" date="2011" name="Stand. Genomic Sci.">
        <title>Complete genome sequence of Paludibacter propionicigenes type strain (WB4).</title>
        <authorList>
            <person name="Gronow S."/>
            <person name="Munk C."/>
            <person name="Lapidus A."/>
            <person name="Nolan M."/>
            <person name="Lucas S."/>
            <person name="Hammon N."/>
            <person name="Deshpande S."/>
            <person name="Cheng J.F."/>
            <person name="Tapia R."/>
            <person name="Han C."/>
            <person name="Goodwin L."/>
            <person name="Pitluck S."/>
            <person name="Liolios K."/>
            <person name="Ivanova N."/>
            <person name="Mavromatis K."/>
            <person name="Mikhailova N."/>
            <person name="Pati A."/>
            <person name="Chen A."/>
            <person name="Palaniappan K."/>
            <person name="Land M."/>
            <person name="Hauser L."/>
            <person name="Chang Y.J."/>
            <person name="Jeffries C.D."/>
            <person name="Brambilla E."/>
            <person name="Rohde M."/>
            <person name="Goker M."/>
            <person name="Detter J.C."/>
            <person name="Woyke T."/>
            <person name="Bristow J."/>
            <person name="Eisen J.A."/>
            <person name="Markowitz V."/>
            <person name="Hugenholtz P."/>
            <person name="Kyrpides N.C."/>
            <person name="Klenk H.P."/>
        </authorList>
    </citation>
    <scope>NUCLEOTIDE SEQUENCE [LARGE SCALE GENOMIC DNA]</scope>
    <source>
        <strain evidence="8">DSM 17365 / JCM 13257 / WB4</strain>
    </source>
</reference>
<dbReference type="RefSeq" id="WP_013446432.1">
    <property type="nucleotide sequence ID" value="NC_014734.1"/>
</dbReference>
<keyword evidence="8" id="KW-1185">Reference proteome</keyword>
<keyword evidence="4 6" id="KW-1133">Transmembrane helix</keyword>
<proteinExistence type="predicted"/>
<organism evidence="7 8">
    <name type="scientific">Paludibacter propionicigenes (strain DSM 17365 / JCM 13257 / WB4)</name>
    <dbReference type="NCBI Taxonomy" id="694427"/>
    <lineage>
        <taxon>Bacteria</taxon>
        <taxon>Pseudomonadati</taxon>
        <taxon>Bacteroidota</taxon>
        <taxon>Bacteroidia</taxon>
        <taxon>Bacteroidales</taxon>
        <taxon>Paludibacteraceae</taxon>
        <taxon>Paludibacter</taxon>
    </lineage>
</organism>
<reference key="1">
    <citation type="submission" date="2010-11" db="EMBL/GenBank/DDBJ databases">
        <title>The complete genome of Paludibacter propionicigenes DSM 17365.</title>
        <authorList>
            <consortium name="US DOE Joint Genome Institute (JGI-PGF)"/>
            <person name="Lucas S."/>
            <person name="Copeland A."/>
            <person name="Lapidus A."/>
            <person name="Bruce D."/>
            <person name="Goodwin L."/>
            <person name="Pitluck S."/>
            <person name="Kyrpides N."/>
            <person name="Mavromatis K."/>
            <person name="Ivanova N."/>
            <person name="Munk A.C."/>
            <person name="Brettin T."/>
            <person name="Detter J.C."/>
            <person name="Han C."/>
            <person name="Tapia R."/>
            <person name="Land M."/>
            <person name="Hauser L."/>
            <person name="Markowitz V."/>
            <person name="Cheng J.-F."/>
            <person name="Hugenholtz P."/>
            <person name="Woyke T."/>
            <person name="Wu D."/>
            <person name="Gronow S."/>
            <person name="Wellnitz S."/>
            <person name="Brambilla E."/>
            <person name="Klenk H.-P."/>
            <person name="Eisen J.A."/>
        </authorList>
    </citation>
    <scope>NUCLEOTIDE SEQUENCE</scope>
    <source>
        <strain>WB4</strain>
    </source>
</reference>
<dbReference type="EMBL" id="CP002345">
    <property type="protein sequence ID" value="ADQ81063.1"/>
    <property type="molecule type" value="Genomic_DNA"/>
</dbReference>
<evidence type="ECO:0000256" key="1">
    <source>
        <dbReference type="ARBA" id="ARBA00004651"/>
    </source>
</evidence>
<dbReference type="AlphaFoldDB" id="E4T0J9"/>
<protein>
    <submittedName>
        <fullName evidence="7">Caa(3)-type oxidase, subunit IV</fullName>
    </submittedName>
</protein>
<evidence type="ECO:0000256" key="5">
    <source>
        <dbReference type="ARBA" id="ARBA00023136"/>
    </source>
</evidence>
<dbReference type="KEGG" id="ppn:Palpr_2934"/>
<name>E4T0J9_PALPW</name>
<keyword evidence="5 6" id="KW-0472">Membrane</keyword>
<gene>
    <name evidence="7" type="ordered locus">Palpr_2934</name>
</gene>
<dbReference type="Pfam" id="PF03626">
    <property type="entry name" value="COX4_pro"/>
    <property type="match status" value="1"/>
</dbReference>
<dbReference type="InterPro" id="IPR005171">
    <property type="entry name" value="Cyt_c_oxidase_su4_prok"/>
</dbReference>
<feature type="transmembrane region" description="Helical" evidence="6">
    <location>
        <begin position="13"/>
        <end position="33"/>
    </location>
</feature>
<dbReference type="NCBIfam" id="TIGR02229">
    <property type="entry name" value="caa3_sub_IV"/>
    <property type="match status" value="1"/>
</dbReference>
<dbReference type="OrthoDB" id="1122616at2"/>
<evidence type="ECO:0000313" key="8">
    <source>
        <dbReference type="Proteomes" id="UP000008718"/>
    </source>
</evidence>
<dbReference type="eggNOG" id="ENOG5031HQ0">
    <property type="taxonomic scope" value="Bacteria"/>
</dbReference>
<dbReference type="GO" id="GO:0005886">
    <property type="term" value="C:plasma membrane"/>
    <property type="evidence" value="ECO:0007669"/>
    <property type="project" value="UniProtKB-SubCell"/>
</dbReference>
<evidence type="ECO:0000313" key="7">
    <source>
        <dbReference type="EMBL" id="ADQ81063.1"/>
    </source>
</evidence>
<evidence type="ECO:0000256" key="2">
    <source>
        <dbReference type="ARBA" id="ARBA00022475"/>
    </source>
</evidence>
<evidence type="ECO:0000256" key="3">
    <source>
        <dbReference type="ARBA" id="ARBA00022692"/>
    </source>
</evidence>